<keyword evidence="4 7" id="KW-0812">Transmembrane</keyword>
<feature type="domain" description="Cation efflux protein cytoplasmic" evidence="9">
    <location>
        <begin position="253"/>
        <end position="314"/>
    </location>
</feature>
<evidence type="ECO:0000256" key="7">
    <source>
        <dbReference type="SAM" id="Phobius"/>
    </source>
</evidence>
<evidence type="ECO:0000256" key="3">
    <source>
        <dbReference type="ARBA" id="ARBA00022448"/>
    </source>
</evidence>
<dbReference type="InterPro" id="IPR058533">
    <property type="entry name" value="Cation_efflux_TM"/>
</dbReference>
<dbReference type="Proteomes" id="UP000317122">
    <property type="component" value="Unassembled WGS sequence"/>
</dbReference>
<dbReference type="PANTHER" id="PTHR43840">
    <property type="entry name" value="MITOCHONDRIAL METAL TRANSPORTER 1-RELATED"/>
    <property type="match status" value="1"/>
</dbReference>
<feature type="transmembrane region" description="Helical" evidence="7">
    <location>
        <begin position="196"/>
        <end position="214"/>
    </location>
</feature>
<name>A0A562MFU7_9HYPH</name>
<dbReference type="AlphaFoldDB" id="A0A562MFU7"/>
<feature type="transmembrane region" description="Helical" evidence="7">
    <location>
        <begin position="86"/>
        <end position="102"/>
    </location>
</feature>
<keyword evidence="3" id="KW-0813">Transport</keyword>
<feature type="domain" description="Cation efflux protein transmembrane" evidence="8">
    <location>
        <begin position="54"/>
        <end position="243"/>
    </location>
</feature>
<dbReference type="FunFam" id="1.20.1510.10:FF:000006">
    <property type="entry name" value="Divalent cation efflux transporter"/>
    <property type="match status" value="1"/>
</dbReference>
<comment type="caution">
    <text evidence="10">The sequence shown here is derived from an EMBL/GenBank/DDBJ whole genome shotgun (WGS) entry which is preliminary data.</text>
</comment>
<dbReference type="InterPro" id="IPR036837">
    <property type="entry name" value="Cation_efflux_CTD_sf"/>
</dbReference>
<proteinExistence type="inferred from homology"/>
<sequence length="343" mass="36402">MSGLGARILDWLGFGSRDHAVHGHDHGSGAHGHTHGVIDATIATTDRGIWAIKWSFVILAITAAMQMVVVVLSSSVALLADTIHNIGDATTAIPLWIAFILARRKPSPTFTYGLGRVEDLAGIVIVVIILFSAIVAGYEAIERLINPRLVTHLGWLTAAGIVGFLGNEAVAVFRIRVGREINSAALVADGYHARTDGLTSLAVVIGALGVWLGFPLADPIVGLLITLAIFGIVWQSARSVLTRMLDGIEPGVIGEIRHAAAHVPGARLVDAKARWIGHRLHADIAIAVEESLPVSEAKKITTALEAELFEHMPALAAANIRFASADAGHRHGHAHGEHDGHRH</sequence>
<dbReference type="InterPro" id="IPR050291">
    <property type="entry name" value="CDF_Transporter"/>
</dbReference>
<comment type="similarity">
    <text evidence="2">Belongs to the cation diffusion facilitator (CDF) transporter (TC 2.A.4) family.</text>
</comment>
<accession>A0A562MFU7</accession>
<dbReference type="Pfam" id="PF01545">
    <property type="entry name" value="Cation_efflux"/>
    <property type="match status" value="1"/>
</dbReference>
<dbReference type="GO" id="GO:0008324">
    <property type="term" value="F:monoatomic cation transmembrane transporter activity"/>
    <property type="evidence" value="ECO:0007669"/>
    <property type="project" value="InterPro"/>
</dbReference>
<protein>
    <submittedName>
        <fullName evidence="10">Cation diffusion facilitator family transporter</fullName>
    </submittedName>
</protein>
<dbReference type="SUPFAM" id="SSF160240">
    <property type="entry name" value="Cation efflux protein cytoplasmic domain-like"/>
    <property type="match status" value="1"/>
</dbReference>
<evidence type="ECO:0000256" key="1">
    <source>
        <dbReference type="ARBA" id="ARBA00004141"/>
    </source>
</evidence>
<dbReference type="NCBIfam" id="TIGR01297">
    <property type="entry name" value="CDF"/>
    <property type="match status" value="1"/>
</dbReference>
<dbReference type="GO" id="GO:0016020">
    <property type="term" value="C:membrane"/>
    <property type="evidence" value="ECO:0007669"/>
    <property type="project" value="UniProtKB-SubCell"/>
</dbReference>
<evidence type="ECO:0000259" key="8">
    <source>
        <dbReference type="Pfam" id="PF01545"/>
    </source>
</evidence>
<dbReference type="Pfam" id="PF16916">
    <property type="entry name" value="ZT_dimer"/>
    <property type="match status" value="1"/>
</dbReference>
<evidence type="ECO:0000256" key="6">
    <source>
        <dbReference type="ARBA" id="ARBA00023136"/>
    </source>
</evidence>
<feature type="transmembrane region" description="Helical" evidence="7">
    <location>
        <begin position="123"/>
        <end position="141"/>
    </location>
</feature>
<dbReference type="Gene3D" id="1.20.1510.10">
    <property type="entry name" value="Cation efflux protein transmembrane domain"/>
    <property type="match status" value="1"/>
</dbReference>
<feature type="transmembrane region" description="Helical" evidence="7">
    <location>
        <begin position="56"/>
        <end position="80"/>
    </location>
</feature>
<evidence type="ECO:0000256" key="4">
    <source>
        <dbReference type="ARBA" id="ARBA00022692"/>
    </source>
</evidence>
<dbReference type="PANTHER" id="PTHR43840:SF15">
    <property type="entry name" value="MITOCHONDRIAL METAL TRANSPORTER 1-RELATED"/>
    <property type="match status" value="1"/>
</dbReference>
<evidence type="ECO:0000256" key="2">
    <source>
        <dbReference type="ARBA" id="ARBA00008114"/>
    </source>
</evidence>
<evidence type="ECO:0000313" key="11">
    <source>
        <dbReference type="Proteomes" id="UP000317122"/>
    </source>
</evidence>
<keyword evidence="6 7" id="KW-0472">Membrane</keyword>
<feature type="transmembrane region" description="Helical" evidence="7">
    <location>
        <begin position="220"/>
        <end position="237"/>
    </location>
</feature>
<feature type="transmembrane region" description="Helical" evidence="7">
    <location>
        <begin position="153"/>
        <end position="175"/>
    </location>
</feature>
<evidence type="ECO:0000256" key="5">
    <source>
        <dbReference type="ARBA" id="ARBA00022989"/>
    </source>
</evidence>
<keyword evidence="5 7" id="KW-1133">Transmembrane helix</keyword>
<organism evidence="10 11">
    <name type="scientific">Mesorhizobium tianshanense</name>
    <dbReference type="NCBI Taxonomy" id="39844"/>
    <lineage>
        <taxon>Bacteria</taxon>
        <taxon>Pseudomonadati</taxon>
        <taxon>Pseudomonadota</taxon>
        <taxon>Alphaproteobacteria</taxon>
        <taxon>Hyphomicrobiales</taxon>
        <taxon>Phyllobacteriaceae</taxon>
        <taxon>Mesorhizobium</taxon>
    </lineage>
</organism>
<dbReference type="InterPro" id="IPR027469">
    <property type="entry name" value="Cation_efflux_TMD_sf"/>
</dbReference>
<dbReference type="SUPFAM" id="SSF161111">
    <property type="entry name" value="Cation efflux protein transmembrane domain-like"/>
    <property type="match status" value="1"/>
</dbReference>
<keyword evidence="11" id="KW-1185">Reference proteome</keyword>
<dbReference type="EMBL" id="VLKT01000089">
    <property type="protein sequence ID" value="TWI18766.1"/>
    <property type="molecule type" value="Genomic_DNA"/>
</dbReference>
<dbReference type="InterPro" id="IPR027470">
    <property type="entry name" value="Cation_efflux_CTD"/>
</dbReference>
<comment type="subcellular location">
    <subcellularLocation>
        <location evidence="1">Membrane</location>
        <topology evidence="1">Multi-pass membrane protein</topology>
    </subcellularLocation>
</comment>
<evidence type="ECO:0000259" key="9">
    <source>
        <dbReference type="Pfam" id="PF16916"/>
    </source>
</evidence>
<reference evidence="10 11" key="1">
    <citation type="journal article" date="2015" name="Stand. Genomic Sci.">
        <title>Genomic Encyclopedia of Bacterial and Archaeal Type Strains, Phase III: the genomes of soil and plant-associated and newly described type strains.</title>
        <authorList>
            <person name="Whitman W.B."/>
            <person name="Woyke T."/>
            <person name="Klenk H.P."/>
            <person name="Zhou Y."/>
            <person name="Lilburn T.G."/>
            <person name="Beck B.J."/>
            <person name="De Vos P."/>
            <person name="Vandamme P."/>
            <person name="Eisen J.A."/>
            <person name="Garrity G."/>
            <person name="Hugenholtz P."/>
            <person name="Kyrpides N.C."/>
        </authorList>
    </citation>
    <scope>NUCLEOTIDE SEQUENCE [LARGE SCALE GENOMIC DNA]</scope>
    <source>
        <strain evidence="10 11">CGMCC 1.2546</strain>
    </source>
</reference>
<evidence type="ECO:0000313" key="10">
    <source>
        <dbReference type="EMBL" id="TWI18766.1"/>
    </source>
</evidence>
<dbReference type="InterPro" id="IPR002524">
    <property type="entry name" value="Cation_efflux"/>
</dbReference>
<dbReference type="Gene3D" id="3.30.70.1350">
    <property type="entry name" value="Cation efflux protein, cytoplasmic domain"/>
    <property type="match status" value="1"/>
</dbReference>
<gene>
    <name evidence="10" type="ORF">IQ26_07234</name>
</gene>